<dbReference type="OrthoDB" id="9790209at2"/>
<dbReference type="Pfam" id="PF06808">
    <property type="entry name" value="DctM"/>
    <property type="match status" value="1"/>
</dbReference>
<dbReference type="STRING" id="1121416.SAMN02745220_04082"/>
<dbReference type="InterPro" id="IPR010656">
    <property type="entry name" value="DctM"/>
</dbReference>
<feature type="transmembrane region" description="Helical" evidence="7">
    <location>
        <begin position="398"/>
        <end position="423"/>
    </location>
</feature>
<evidence type="ECO:0000256" key="2">
    <source>
        <dbReference type="ARBA" id="ARBA00022475"/>
    </source>
</evidence>
<keyword evidence="5 7" id="KW-1133">Transmembrane helix</keyword>
<dbReference type="EMBL" id="FRFE01000026">
    <property type="protein sequence ID" value="SHO51593.1"/>
    <property type="molecule type" value="Genomic_DNA"/>
</dbReference>
<feature type="transmembrane region" description="Helical" evidence="7">
    <location>
        <begin position="274"/>
        <end position="297"/>
    </location>
</feature>
<feature type="transmembrane region" description="Helical" evidence="7">
    <location>
        <begin position="216"/>
        <end position="237"/>
    </location>
</feature>
<keyword evidence="10" id="KW-1185">Reference proteome</keyword>
<dbReference type="PIRSF" id="PIRSF006066">
    <property type="entry name" value="HI0050"/>
    <property type="match status" value="1"/>
</dbReference>
<feature type="transmembrane region" description="Helical" evidence="7">
    <location>
        <begin position="80"/>
        <end position="98"/>
    </location>
</feature>
<comment type="subcellular location">
    <subcellularLocation>
        <location evidence="1">Cell inner membrane</location>
        <topology evidence="1">Multi-pass membrane protein</topology>
    </subcellularLocation>
</comment>
<sequence length="426" mass="44884">MDLAIILTFVSLATFLLLSVPIGVAIGLSVIVGMASSDMLPYEFLIQKMITSLDVFPLMAVPFFIMAGEIMQKGSMAQRLLSVSRALVGHLTGGMAHISVLTSLFYGSLSGSAPATVAAVGGIMIPAMEKEKYSKSFATAVNTAAGCLGVIIPPSVPLIIYGTTAGVSVGDLFIAGVIPGLFIGLCLMVCSHILAKKYGFTGTGKRAPIMEIVSTFFLALPALMVPIIVLGGIYGGLTTPTEAGVIAVVYSLVVEGLVLRTLSWQKVIDVFKGTALTTSSIFLVVATATALGQILLFYNLPSMLVEILVNISNNKYILLPIILVFLLIMGTFMDALANILILTPLLLPVVKVLGVDPIHFGIIMIVCSSMGFLTPPVGVNLFVGCSIANISIERLSVAVLPFLFTMILSLLVLTFVPQIALWLPGL</sequence>
<evidence type="ECO:0000256" key="5">
    <source>
        <dbReference type="ARBA" id="ARBA00022989"/>
    </source>
</evidence>
<dbReference type="PANTHER" id="PTHR33362:SF2">
    <property type="entry name" value="TRAP TRANSPORTER LARGE PERMEASE PROTEIN"/>
    <property type="match status" value="1"/>
</dbReference>
<proteinExistence type="predicted"/>
<feature type="transmembrane region" description="Helical" evidence="7">
    <location>
        <begin position="137"/>
        <end position="160"/>
    </location>
</feature>
<feature type="domain" description="TRAP C4-dicarboxylate transport system permease DctM subunit" evidence="8">
    <location>
        <begin position="9"/>
        <end position="419"/>
    </location>
</feature>
<organism evidence="9 10">
    <name type="scientific">Desulfopila aestuarii DSM 18488</name>
    <dbReference type="NCBI Taxonomy" id="1121416"/>
    <lineage>
        <taxon>Bacteria</taxon>
        <taxon>Pseudomonadati</taxon>
        <taxon>Thermodesulfobacteriota</taxon>
        <taxon>Desulfobulbia</taxon>
        <taxon>Desulfobulbales</taxon>
        <taxon>Desulfocapsaceae</taxon>
        <taxon>Desulfopila</taxon>
    </lineage>
</organism>
<dbReference type="Proteomes" id="UP000184603">
    <property type="component" value="Unassembled WGS sequence"/>
</dbReference>
<feature type="transmembrane region" description="Helical" evidence="7">
    <location>
        <begin position="49"/>
        <end position="68"/>
    </location>
</feature>
<gene>
    <name evidence="9" type="ORF">SAMN02745220_04082</name>
</gene>
<dbReference type="GO" id="GO:0022857">
    <property type="term" value="F:transmembrane transporter activity"/>
    <property type="evidence" value="ECO:0007669"/>
    <property type="project" value="TreeGrafter"/>
</dbReference>
<reference evidence="9 10" key="1">
    <citation type="submission" date="2016-12" db="EMBL/GenBank/DDBJ databases">
        <authorList>
            <person name="Song W.-J."/>
            <person name="Kurnit D.M."/>
        </authorList>
    </citation>
    <scope>NUCLEOTIDE SEQUENCE [LARGE SCALE GENOMIC DNA]</scope>
    <source>
        <strain evidence="9 10">DSM 18488</strain>
    </source>
</reference>
<dbReference type="AlphaFoldDB" id="A0A1M7YG57"/>
<dbReference type="NCBIfam" id="TIGR00786">
    <property type="entry name" value="dctM"/>
    <property type="match status" value="1"/>
</dbReference>
<dbReference type="RefSeq" id="WP_073615510.1">
    <property type="nucleotide sequence ID" value="NZ_FRFE01000026.1"/>
</dbReference>
<accession>A0A1M7YG57</accession>
<keyword evidence="3" id="KW-0997">Cell inner membrane</keyword>
<evidence type="ECO:0000313" key="9">
    <source>
        <dbReference type="EMBL" id="SHO51593.1"/>
    </source>
</evidence>
<evidence type="ECO:0000259" key="8">
    <source>
        <dbReference type="Pfam" id="PF06808"/>
    </source>
</evidence>
<evidence type="ECO:0000256" key="4">
    <source>
        <dbReference type="ARBA" id="ARBA00022692"/>
    </source>
</evidence>
<protein>
    <submittedName>
        <fullName evidence="9">C4-dicarboxylate transporter, DctM subunit</fullName>
    </submittedName>
</protein>
<evidence type="ECO:0000256" key="7">
    <source>
        <dbReference type="SAM" id="Phobius"/>
    </source>
</evidence>
<dbReference type="InterPro" id="IPR004681">
    <property type="entry name" value="TRAP_DctM"/>
</dbReference>
<evidence type="ECO:0000256" key="6">
    <source>
        <dbReference type="ARBA" id="ARBA00023136"/>
    </source>
</evidence>
<keyword evidence="6 7" id="KW-0472">Membrane</keyword>
<keyword evidence="4 7" id="KW-0812">Transmembrane</keyword>
<feature type="transmembrane region" description="Helical" evidence="7">
    <location>
        <begin position="243"/>
        <end position="262"/>
    </location>
</feature>
<evidence type="ECO:0000256" key="3">
    <source>
        <dbReference type="ARBA" id="ARBA00022519"/>
    </source>
</evidence>
<feature type="transmembrane region" description="Helical" evidence="7">
    <location>
        <begin position="104"/>
        <end position="125"/>
    </location>
</feature>
<evidence type="ECO:0000313" key="10">
    <source>
        <dbReference type="Proteomes" id="UP000184603"/>
    </source>
</evidence>
<dbReference type="GO" id="GO:0005886">
    <property type="term" value="C:plasma membrane"/>
    <property type="evidence" value="ECO:0007669"/>
    <property type="project" value="UniProtKB-SubCell"/>
</dbReference>
<feature type="transmembrane region" description="Helical" evidence="7">
    <location>
        <begin position="358"/>
        <end position="378"/>
    </location>
</feature>
<dbReference type="PANTHER" id="PTHR33362">
    <property type="entry name" value="SIALIC ACID TRAP TRANSPORTER PERMEASE PROTEIN SIAT-RELATED"/>
    <property type="match status" value="1"/>
</dbReference>
<name>A0A1M7YG57_9BACT</name>
<feature type="transmembrane region" description="Helical" evidence="7">
    <location>
        <begin position="317"/>
        <end position="346"/>
    </location>
</feature>
<keyword evidence="2" id="KW-1003">Cell membrane</keyword>
<feature type="transmembrane region" description="Helical" evidence="7">
    <location>
        <begin position="172"/>
        <end position="195"/>
    </location>
</feature>
<evidence type="ECO:0000256" key="1">
    <source>
        <dbReference type="ARBA" id="ARBA00004429"/>
    </source>
</evidence>